<dbReference type="eggNOG" id="COG1680">
    <property type="taxonomic scope" value="Bacteria"/>
</dbReference>
<dbReference type="AlphaFoldDB" id="A0A081NYW3"/>
<evidence type="ECO:0000313" key="2">
    <source>
        <dbReference type="EMBL" id="KEQ23636.1"/>
    </source>
</evidence>
<dbReference type="InterPro" id="IPR012338">
    <property type="entry name" value="Beta-lactam/transpept-like"/>
</dbReference>
<dbReference type="InterPro" id="IPR001466">
    <property type="entry name" value="Beta-lactam-related"/>
</dbReference>
<organism evidence="2 3">
    <name type="scientific">Paenibacillus tyrfis</name>
    <dbReference type="NCBI Taxonomy" id="1501230"/>
    <lineage>
        <taxon>Bacteria</taxon>
        <taxon>Bacillati</taxon>
        <taxon>Bacillota</taxon>
        <taxon>Bacilli</taxon>
        <taxon>Bacillales</taxon>
        <taxon>Paenibacillaceae</taxon>
        <taxon>Paenibacillus</taxon>
    </lineage>
</organism>
<evidence type="ECO:0000259" key="1">
    <source>
        <dbReference type="Pfam" id="PF00144"/>
    </source>
</evidence>
<dbReference type="Pfam" id="PF00144">
    <property type="entry name" value="Beta-lactamase"/>
    <property type="match status" value="1"/>
</dbReference>
<dbReference type="OrthoDB" id="9770183at2"/>
<name>A0A081NYW3_9BACL</name>
<feature type="domain" description="Beta-lactamase-related" evidence="1">
    <location>
        <begin position="9"/>
        <end position="79"/>
    </location>
</feature>
<evidence type="ECO:0000313" key="3">
    <source>
        <dbReference type="Proteomes" id="UP000028123"/>
    </source>
</evidence>
<accession>A0A081NYW3</accession>
<dbReference type="Gene3D" id="3.40.710.10">
    <property type="entry name" value="DD-peptidase/beta-lactamase superfamily"/>
    <property type="match status" value="1"/>
</dbReference>
<keyword evidence="3" id="KW-1185">Reference proteome</keyword>
<gene>
    <name evidence="2" type="ORF">ET33_16095</name>
</gene>
<sequence length="90" mass="9493">MITKISREGVDEVGLAPNRLGLGYTLGRDGDATGGNPQAFGYSGLGGMIGYADPSSELAVAVLCNRMKSRRGERSPDHLVAEMIREVLGL</sequence>
<dbReference type="EMBL" id="JNVM01000021">
    <property type="protein sequence ID" value="KEQ23636.1"/>
    <property type="molecule type" value="Genomic_DNA"/>
</dbReference>
<reference evidence="2 3" key="1">
    <citation type="submission" date="2014-06" db="EMBL/GenBank/DDBJ databases">
        <title>Draft genome sequence of Paenibacillus sp. MSt1.</title>
        <authorList>
            <person name="Aw Y.K."/>
            <person name="Ong K.S."/>
            <person name="Gan H.M."/>
            <person name="Lee S.M."/>
        </authorList>
    </citation>
    <scope>NUCLEOTIDE SEQUENCE [LARGE SCALE GENOMIC DNA]</scope>
    <source>
        <strain evidence="2 3">MSt1</strain>
    </source>
</reference>
<comment type="caution">
    <text evidence="2">The sequence shown here is derived from an EMBL/GenBank/DDBJ whole genome shotgun (WGS) entry which is preliminary data.</text>
</comment>
<dbReference type="RefSeq" id="WP_036688338.1">
    <property type="nucleotide sequence ID" value="NZ_FYEP01000019.1"/>
</dbReference>
<dbReference type="SUPFAM" id="SSF56601">
    <property type="entry name" value="beta-lactamase/transpeptidase-like"/>
    <property type="match status" value="1"/>
</dbReference>
<protein>
    <recommendedName>
        <fullName evidence="1">Beta-lactamase-related domain-containing protein</fullName>
    </recommendedName>
</protein>
<proteinExistence type="predicted"/>
<dbReference type="Proteomes" id="UP000028123">
    <property type="component" value="Unassembled WGS sequence"/>
</dbReference>